<dbReference type="EMBL" id="JAULSR010000005">
    <property type="protein sequence ID" value="KAK0617840.1"/>
    <property type="molecule type" value="Genomic_DNA"/>
</dbReference>
<sequence length="84" mass="9346">MSARIFLVFTFPILPIPVSNTGRSLRLSPNCTTCRSISLLGIACHVADIFSLEQDEASSPIDSQPHFVRPHATTPSHHHQHHHQ</sequence>
<dbReference type="Proteomes" id="UP001174934">
    <property type="component" value="Unassembled WGS sequence"/>
</dbReference>
<feature type="chain" id="PRO_5041391377" description="Secreted protein" evidence="2">
    <location>
        <begin position="22"/>
        <end position="84"/>
    </location>
</feature>
<feature type="signal peptide" evidence="2">
    <location>
        <begin position="1"/>
        <end position="21"/>
    </location>
</feature>
<name>A0AA40BY42_9PEZI</name>
<evidence type="ECO:0000313" key="4">
    <source>
        <dbReference type="Proteomes" id="UP001174934"/>
    </source>
</evidence>
<feature type="region of interest" description="Disordered" evidence="1">
    <location>
        <begin position="57"/>
        <end position="84"/>
    </location>
</feature>
<evidence type="ECO:0000256" key="1">
    <source>
        <dbReference type="SAM" id="MobiDB-lite"/>
    </source>
</evidence>
<gene>
    <name evidence="3" type="ORF">B0T17DRAFT_312008</name>
</gene>
<evidence type="ECO:0000256" key="2">
    <source>
        <dbReference type="SAM" id="SignalP"/>
    </source>
</evidence>
<dbReference type="AlphaFoldDB" id="A0AA40BY42"/>
<protein>
    <recommendedName>
        <fullName evidence="5">Secreted protein</fullName>
    </recommendedName>
</protein>
<comment type="caution">
    <text evidence="3">The sequence shown here is derived from an EMBL/GenBank/DDBJ whole genome shotgun (WGS) entry which is preliminary data.</text>
</comment>
<reference evidence="3" key="1">
    <citation type="submission" date="2023-06" db="EMBL/GenBank/DDBJ databases">
        <title>Genome-scale phylogeny and comparative genomics of the fungal order Sordariales.</title>
        <authorList>
            <consortium name="Lawrence Berkeley National Laboratory"/>
            <person name="Hensen N."/>
            <person name="Bonometti L."/>
            <person name="Westerberg I."/>
            <person name="Brannstrom I.O."/>
            <person name="Guillou S."/>
            <person name="Cros-Aarteil S."/>
            <person name="Calhoun S."/>
            <person name="Haridas S."/>
            <person name="Kuo A."/>
            <person name="Mondo S."/>
            <person name="Pangilinan J."/>
            <person name="Riley R."/>
            <person name="LaButti K."/>
            <person name="Andreopoulos B."/>
            <person name="Lipzen A."/>
            <person name="Chen C."/>
            <person name="Yanf M."/>
            <person name="Daum C."/>
            <person name="Ng V."/>
            <person name="Clum A."/>
            <person name="Steindorff A."/>
            <person name="Ohm R."/>
            <person name="Martin F."/>
            <person name="Silar P."/>
            <person name="Natvig D."/>
            <person name="Lalanne C."/>
            <person name="Gautier V."/>
            <person name="Ament-velasquez S.L."/>
            <person name="Kruys A."/>
            <person name="Hutchinson M.I."/>
            <person name="Powell A.J."/>
            <person name="Barry K."/>
            <person name="Miller A.N."/>
            <person name="Grigoriev I.V."/>
            <person name="Debuchy R."/>
            <person name="Gladieux P."/>
            <person name="Thoren M.H."/>
            <person name="Johannesson H."/>
        </authorList>
    </citation>
    <scope>NUCLEOTIDE SEQUENCE</scope>
    <source>
        <strain evidence="3">SMH3391-2</strain>
    </source>
</reference>
<evidence type="ECO:0000313" key="3">
    <source>
        <dbReference type="EMBL" id="KAK0617840.1"/>
    </source>
</evidence>
<evidence type="ECO:0008006" key="5">
    <source>
        <dbReference type="Google" id="ProtNLM"/>
    </source>
</evidence>
<accession>A0AA40BY42</accession>
<proteinExistence type="predicted"/>
<organism evidence="3 4">
    <name type="scientific">Bombardia bombarda</name>
    <dbReference type="NCBI Taxonomy" id="252184"/>
    <lineage>
        <taxon>Eukaryota</taxon>
        <taxon>Fungi</taxon>
        <taxon>Dikarya</taxon>
        <taxon>Ascomycota</taxon>
        <taxon>Pezizomycotina</taxon>
        <taxon>Sordariomycetes</taxon>
        <taxon>Sordariomycetidae</taxon>
        <taxon>Sordariales</taxon>
        <taxon>Lasiosphaeriaceae</taxon>
        <taxon>Bombardia</taxon>
    </lineage>
</organism>
<keyword evidence="2" id="KW-0732">Signal</keyword>
<keyword evidence="4" id="KW-1185">Reference proteome</keyword>